<dbReference type="Pfam" id="PF11700">
    <property type="entry name" value="ATG22"/>
    <property type="match status" value="2"/>
</dbReference>
<evidence type="ECO:0000256" key="4">
    <source>
        <dbReference type="ARBA" id="ARBA00022989"/>
    </source>
</evidence>
<feature type="transmembrane region" description="Helical" evidence="6">
    <location>
        <begin position="141"/>
        <end position="167"/>
    </location>
</feature>
<dbReference type="InterPro" id="IPR036259">
    <property type="entry name" value="MFS_trans_sf"/>
</dbReference>
<accession>A0A644XPM5</accession>
<dbReference type="InterPro" id="IPR024671">
    <property type="entry name" value="Atg22-like"/>
</dbReference>
<keyword evidence="3 6" id="KW-0812">Transmembrane</keyword>
<dbReference type="PANTHER" id="PTHR23519">
    <property type="entry name" value="AUTOPHAGY-RELATED PROTEIN 22"/>
    <property type="match status" value="1"/>
</dbReference>
<protein>
    <recommendedName>
        <fullName evidence="8">Major facilitator superfamily (MFS) profile domain-containing protein</fullName>
    </recommendedName>
</protein>
<keyword evidence="2" id="KW-0813">Transport</keyword>
<name>A0A644XPM5_9ZZZZ</name>
<feature type="transmembrane region" description="Helical" evidence="6">
    <location>
        <begin position="296"/>
        <end position="315"/>
    </location>
</feature>
<dbReference type="AlphaFoldDB" id="A0A644XPM5"/>
<feature type="transmembrane region" description="Helical" evidence="6">
    <location>
        <begin position="265"/>
        <end position="284"/>
    </location>
</feature>
<sequence length="545" mass="59480">MRQRDPSKRFTKQEKSWIFYDWANSVYATNIMAVIFPIYYASMAGDLGSKWWGIGVSVASLVGALIAPTLGALADFKGNKKKLLFAFILIGALSTAVLAFVSDWKWMLIGYVISHIGFSGSCVFYDSFLPDVTTDERMDRVSGWGYAAGYIGGSTIPFVISIAVMLLRNYDPIAMKFAILIVTVWWLVFSIPILKNVKQTHYVETPPSELAKHAMSNLWDTMKRCVSNKGLFIYLIAYFLYIDGVGAVISLATNYGATLGLGTTGMIFALLVTQLVAAPCAILFSKLSGKFGAIKMIISAIIMYFIICGVGFFMGRLVEPYQLDYVSAARTSIAVQGVAFDNKEDEKAWSSLTVDLVEDTRDVLSEADRAAAFDEVVADYIRQAGDATAVNYVFTSDASRQTAVAALTNIGADLDVYAADTAKQEAYNGARTTATTLFWVLAALVGTVQGGIQALSRSYYGKLVPQSRSAEYFGFYDVFGKFATVIGPLLYSMFYFLTDRASVGILSLLILFGGGGILLIAGRKELSKTEKEMRAANAVMEAEEA</sequence>
<evidence type="ECO:0000256" key="5">
    <source>
        <dbReference type="ARBA" id="ARBA00023136"/>
    </source>
</evidence>
<feature type="transmembrane region" description="Helical" evidence="6">
    <location>
        <begin position="21"/>
        <end position="40"/>
    </location>
</feature>
<evidence type="ECO:0000256" key="2">
    <source>
        <dbReference type="ARBA" id="ARBA00022448"/>
    </source>
</evidence>
<feature type="transmembrane region" description="Helical" evidence="6">
    <location>
        <begin position="108"/>
        <end position="129"/>
    </location>
</feature>
<feature type="transmembrane region" description="Helical" evidence="6">
    <location>
        <begin position="83"/>
        <end position="102"/>
    </location>
</feature>
<feature type="transmembrane region" description="Helical" evidence="6">
    <location>
        <begin position="173"/>
        <end position="194"/>
    </location>
</feature>
<evidence type="ECO:0000256" key="1">
    <source>
        <dbReference type="ARBA" id="ARBA00004127"/>
    </source>
</evidence>
<comment type="subcellular location">
    <subcellularLocation>
        <location evidence="1">Endomembrane system</location>
        <topology evidence="1">Multi-pass membrane protein</topology>
    </subcellularLocation>
</comment>
<feature type="transmembrane region" description="Helical" evidence="6">
    <location>
        <begin position="437"/>
        <end position="455"/>
    </location>
</feature>
<evidence type="ECO:0000313" key="7">
    <source>
        <dbReference type="EMBL" id="MPM18146.1"/>
    </source>
</evidence>
<evidence type="ECO:0000256" key="3">
    <source>
        <dbReference type="ARBA" id="ARBA00022692"/>
    </source>
</evidence>
<dbReference type="GO" id="GO:0012505">
    <property type="term" value="C:endomembrane system"/>
    <property type="evidence" value="ECO:0007669"/>
    <property type="project" value="UniProtKB-SubCell"/>
</dbReference>
<feature type="transmembrane region" description="Helical" evidence="6">
    <location>
        <begin position="231"/>
        <end position="253"/>
    </location>
</feature>
<dbReference type="InterPro" id="IPR050495">
    <property type="entry name" value="ATG22/LtaA_families"/>
</dbReference>
<dbReference type="EMBL" id="VSSQ01002928">
    <property type="protein sequence ID" value="MPM18146.1"/>
    <property type="molecule type" value="Genomic_DNA"/>
</dbReference>
<proteinExistence type="predicted"/>
<dbReference type="Gene3D" id="1.20.1250.20">
    <property type="entry name" value="MFS general substrate transporter like domains"/>
    <property type="match status" value="2"/>
</dbReference>
<gene>
    <name evidence="7" type="ORF">SDC9_64552</name>
</gene>
<feature type="transmembrane region" description="Helical" evidence="6">
    <location>
        <begin position="503"/>
        <end position="521"/>
    </location>
</feature>
<feature type="transmembrane region" description="Helical" evidence="6">
    <location>
        <begin position="475"/>
        <end position="497"/>
    </location>
</feature>
<feature type="transmembrane region" description="Helical" evidence="6">
    <location>
        <begin position="52"/>
        <end position="76"/>
    </location>
</feature>
<reference evidence="7" key="1">
    <citation type="submission" date="2019-08" db="EMBL/GenBank/DDBJ databases">
        <authorList>
            <person name="Kucharzyk K."/>
            <person name="Murdoch R.W."/>
            <person name="Higgins S."/>
            <person name="Loffler F."/>
        </authorList>
    </citation>
    <scope>NUCLEOTIDE SEQUENCE</scope>
</reference>
<evidence type="ECO:0000256" key="6">
    <source>
        <dbReference type="SAM" id="Phobius"/>
    </source>
</evidence>
<keyword evidence="4 6" id="KW-1133">Transmembrane helix</keyword>
<dbReference type="PANTHER" id="PTHR23519:SF1">
    <property type="entry name" value="AUTOPHAGY-RELATED PROTEIN 22"/>
    <property type="match status" value="1"/>
</dbReference>
<dbReference type="SUPFAM" id="SSF103473">
    <property type="entry name" value="MFS general substrate transporter"/>
    <property type="match status" value="1"/>
</dbReference>
<keyword evidence="5 6" id="KW-0472">Membrane</keyword>
<comment type="caution">
    <text evidence="7">The sequence shown here is derived from an EMBL/GenBank/DDBJ whole genome shotgun (WGS) entry which is preliminary data.</text>
</comment>
<organism evidence="7">
    <name type="scientific">bioreactor metagenome</name>
    <dbReference type="NCBI Taxonomy" id="1076179"/>
    <lineage>
        <taxon>unclassified sequences</taxon>
        <taxon>metagenomes</taxon>
        <taxon>ecological metagenomes</taxon>
    </lineage>
</organism>
<evidence type="ECO:0008006" key="8">
    <source>
        <dbReference type="Google" id="ProtNLM"/>
    </source>
</evidence>